<feature type="coiled-coil region" evidence="1">
    <location>
        <begin position="445"/>
        <end position="521"/>
    </location>
</feature>
<feature type="coiled-coil region" evidence="1">
    <location>
        <begin position="158"/>
        <end position="352"/>
    </location>
</feature>
<proteinExistence type="predicted"/>
<dbReference type="EMBL" id="JAPWTJ010000059">
    <property type="protein sequence ID" value="KAJ8983806.1"/>
    <property type="molecule type" value="Genomic_DNA"/>
</dbReference>
<gene>
    <name evidence="2" type="ORF">NQ317_008932</name>
</gene>
<name>A0ABQ9JZM7_9CUCU</name>
<evidence type="ECO:0000313" key="3">
    <source>
        <dbReference type="Proteomes" id="UP001162164"/>
    </source>
</evidence>
<evidence type="ECO:0000256" key="1">
    <source>
        <dbReference type="SAM" id="Coils"/>
    </source>
</evidence>
<accession>A0ABQ9JZM7</accession>
<comment type="caution">
    <text evidence="2">The sequence shown here is derived from an EMBL/GenBank/DDBJ whole genome shotgun (WGS) entry which is preliminary data.</text>
</comment>
<reference evidence="2" key="1">
    <citation type="journal article" date="2023" name="Insect Mol. Biol.">
        <title>Genome sequencing provides insights into the evolution of gene families encoding plant cell wall-degrading enzymes in longhorned beetles.</title>
        <authorList>
            <person name="Shin N.R."/>
            <person name="Okamura Y."/>
            <person name="Kirsch R."/>
            <person name="Pauchet Y."/>
        </authorList>
    </citation>
    <scope>NUCLEOTIDE SEQUENCE</scope>
    <source>
        <strain evidence="2">MMC_N1</strain>
    </source>
</reference>
<dbReference type="Proteomes" id="UP001162164">
    <property type="component" value="Unassembled WGS sequence"/>
</dbReference>
<protein>
    <submittedName>
        <fullName evidence="2">Uncharacterized protein</fullName>
    </submittedName>
</protein>
<sequence>MSSFPNEDGTMETVMKNIYSSCDPENSNLVPASKIIDFIAPYMLEDPIALDSLKTALDPTNGNVCVSSEQFYEIMNEWTKQIVNSSENDADKDFNRTPSTSGLKKFICGFLDQIDEKQLPYTQSTPRASFGQKLLSCEGLLNLSNVSTYSLSTSVHTKEKTAAEKTILEEEIKRLEHHLNKLANELVVVKLQLTTTEEQNEILQSDLDRCKTRLQSEQQVIEHLQNDKRYNDELRDEVNSSKKLIEDLTKKLLQYEKDSHHLYSLMEHIEKENSNLEHRCEELSRREQQAKKQIIDIKTELDLKDQEINTILKVNDELKNKLNQQKDLLDQLSNENELLDHEKSTLEKALRNNLSARRDSIVSQYQTCLADSKNFLGLDESGEEESCFKIQDTDNALYNSLQAEFSQVSFGSKSSHSDIGFSNKSQPEVNIVKDCFDCLHHLKEIKQLQSKNEDIQSKLQLAENENDQLRLQITEMEHKVLTLGQDINNLRIEKNDKEDALTKIKEDKSVLLKEKKELEKNDL</sequence>
<keyword evidence="3" id="KW-1185">Reference proteome</keyword>
<evidence type="ECO:0000313" key="2">
    <source>
        <dbReference type="EMBL" id="KAJ8983806.1"/>
    </source>
</evidence>
<keyword evidence="1" id="KW-0175">Coiled coil</keyword>
<organism evidence="2 3">
    <name type="scientific">Molorchus minor</name>
    <dbReference type="NCBI Taxonomy" id="1323400"/>
    <lineage>
        <taxon>Eukaryota</taxon>
        <taxon>Metazoa</taxon>
        <taxon>Ecdysozoa</taxon>
        <taxon>Arthropoda</taxon>
        <taxon>Hexapoda</taxon>
        <taxon>Insecta</taxon>
        <taxon>Pterygota</taxon>
        <taxon>Neoptera</taxon>
        <taxon>Endopterygota</taxon>
        <taxon>Coleoptera</taxon>
        <taxon>Polyphaga</taxon>
        <taxon>Cucujiformia</taxon>
        <taxon>Chrysomeloidea</taxon>
        <taxon>Cerambycidae</taxon>
        <taxon>Lamiinae</taxon>
        <taxon>Monochamini</taxon>
        <taxon>Molorchus</taxon>
    </lineage>
</organism>